<dbReference type="RefSeq" id="XP_016509301.2">
    <property type="nucleotide sequence ID" value="XM_016653815.2"/>
</dbReference>
<organism evidence="1 2">
    <name type="scientific">Nicotiana tabacum</name>
    <name type="common">Common tobacco</name>
    <dbReference type="NCBI Taxonomy" id="4097"/>
    <lineage>
        <taxon>Eukaryota</taxon>
        <taxon>Viridiplantae</taxon>
        <taxon>Streptophyta</taxon>
        <taxon>Embryophyta</taxon>
        <taxon>Tracheophyta</taxon>
        <taxon>Spermatophyta</taxon>
        <taxon>Magnoliopsida</taxon>
        <taxon>eudicotyledons</taxon>
        <taxon>Gunneridae</taxon>
        <taxon>Pentapetalae</taxon>
        <taxon>asterids</taxon>
        <taxon>lamiids</taxon>
        <taxon>Solanales</taxon>
        <taxon>Solanaceae</taxon>
        <taxon>Nicotianoideae</taxon>
        <taxon>Nicotianeae</taxon>
        <taxon>Nicotiana</taxon>
    </lineage>
</organism>
<reference evidence="1" key="1">
    <citation type="journal article" date="2014" name="Nat. Commun.">
        <title>The tobacco genome sequence and its comparison with those of tomato and potato.</title>
        <authorList>
            <person name="Sierro N."/>
            <person name="Battey J.N."/>
            <person name="Ouadi S."/>
            <person name="Bakaher N."/>
            <person name="Bovet L."/>
            <person name="Willig A."/>
            <person name="Goepfert S."/>
            <person name="Peitsch M.C."/>
            <person name="Ivanov N.V."/>
        </authorList>
    </citation>
    <scope>NUCLEOTIDE SEQUENCE [LARGE SCALE GENOMIC DNA]</scope>
</reference>
<evidence type="ECO:0000313" key="1">
    <source>
        <dbReference type="Proteomes" id="UP000790787"/>
    </source>
</evidence>
<name>A0A1S4D7G7_TOBAC</name>
<dbReference type="Proteomes" id="UP000790787">
    <property type="component" value="Chromosome 19"/>
</dbReference>
<accession>A0A1S4D7G7</accession>
<dbReference type="InterPro" id="IPR036691">
    <property type="entry name" value="Endo/exonu/phosph_ase_sf"/>
</dbReference>
<evidence type="ECO:0000313" key="2">
    <source>
        <dbReference type="RefSeq" id="XP_016509301.2"/>
    </source>
</evidence>
<dbReference type="GeneID" id="107826787"/>
<proteinExistence type="predicted"/>
<dbReference type="PANTHER" id="PTHR33710:SF78">
    <property type="entry name" value="ENDONUCLEASE_EXONUCLEASE_PHOSPHATASE DOMAIN-CONTAINING PROTEIN"/>
    <property type="match status" value="1"/>
</dbReference>
<dbReference type="Gene3D" id="3.60.10.10">
    <property type="entry name" value="Endonuclease/exonuclease/phosphatase"/>
    <property type="match status" value="1"/>
</dbReference>
<dbReference type="AlphaFoldDB" id="A0A1S4D7G7"/>
<dbReference type="SUPFAM" id="SSF56219">
    <property type="entry name" value="DNase I-like"/>
    <property type="match status" value="1"/>
</dbReference>
<reference evidence="2" key="2">
    <citation type="submission" date="2025-08" db="UniProtKB">
        <authorList>
            <consortium name="RefSeq"/>
        </authorList>
    </citation>
    <scope>IDENTIFICATION</scope>
    <source>
        <tissue evidence="2">Leaf</tissue>
    </source>
</reference>
<dbReference type="PANTHER" id="PTHR33710">
    <property type="entry name" value="BNAC02G09200D PROTEIN"/>
    <property type="match status" value="1"/>
</dbReference>
<dbReference type="OMA" id="ALINNDW"/>
<dbReference type="OrthoDB" id="1932741at2759"/>
<protein>
    <submittedName>
        <fullName evidence="2">Uncharacterized protein LOC107826787</fullName>
    </submittedName>
</protein>
<keyword evidence="1" id="KW-1185">Reference proteome</keyword>
<sequence>MKFTREEMHTVPIWVKFSGLNFKYWSAKGLSKIGSLVGKPLMVDHNTEQKIGLSFARLLVEVNMDIALPEVVMFRNEMGNVVEQKVAYDWKLTVCKFCNKYGDSKEVCRKKNPSNPVQNAKEKQGEKEQATMEKMWEARPFLTRGMVNCLAWNVRGLNAPNKQREVKLLCNKFSVWRYTTNLNYHYNGRIVVVWRPDFYRVTPLSMNARVLSCEVYYIPIHATFGVSFVYAFNTKEEKKGMWEYLKEHVASCKSPWLVIGDFNSILNMEDRIRGNIVSWAKVMEFNKCIEACGLIELPNQGCKYSWNDKHSDQGIYSKIDWALINNDWLDSMPDCKAIFLPEGISDHCPVNERHRGRKPFKFCNVWTQHPQYLEQVERGWNIEIDGCKMLRAVRKLKLLKKTLRVLNKNFFKNIEDEVKEDREALLQVQKQLQLIPTDPNVQQEEHQKYQKSRHSSYLAEVYLQQKSKATWIKLGDDNIRYFYSVIKHKRLQQAITQLKDDRDNW</sequence>
<dbReference type="RefSeq" id="XP_016509301.1">
    <property type="nucleotide sequence ID" value="XM_016653815.1"/>
</dbReference>
<gene>
    <name evidence="2" type="primary">LOC107826787</name>
</gene>
<dbReference type="STRING" id="4097.A0A1S4D7G7"/>
<dbReference type="PaxDb" id="4097-A0A1S4D7G7"/>
<dbReference type="KEGG" id="nta:107826787"/>